<comment type="caution">
    <text evidence="2">The sequence shown here is derived from an EMBL/GenBank/DDBJ whole genome shotgun (WGS) entry which is preliminary data.</text>
</comment>
<protein>
    <submittedName>
        <fullName evidence="2">Uncharacterized protein</fullName>
    </submittedName>
</protein>
<evidence type="ECO:0000313" key="2">
    <source>
        <dbReference type="EMBL" id="KAJ1114269.1"/>
    </source>
</evidence>
<dbReference type="PROSITE" id="PS51257">
    <property type="entry name" value="PROKAR_LIPOPROTEIN"/>
    <property type="match status" value="1"/>
</dbReference>
<name>A0AAV7NFM4_PLEWA</name>
<proteinExistence type="predicted"/>
<dbReference type="EMBL" id="JANPWB010000012">
    <property type="protein sequence ID" value="KAJ1114269.1"/>
    <property type="molecule type" value="Genomic_DNA"/>
</dbReference>
<keyword evidence="3" id="KW-1185">Reference proteome</keyword>
<evidence type="ECO:0000313" key="3">
    <source>
        <dbReference type="Proteomes" id="UP001066276"/>
    </source>
</evidence>
<feature type="region of interest" description="Disordered" evidence="1">
    <location>
        <begin position="1"/>
        <end position="91"/>
    </location>
</feature>
<dbReference type="AlphaFoldDB" id="A0AAV7NFM4"/>
<organism evidence="2 3">
    <name type="scientific">Pleurodeles waltl</name>
    <name type="common">Iberian ribbed newt</name>
    <dbReference type="NCBI Taxonomy" id="8319"/>
    <lineage>
        <taxon>Eukaryota</taxon>
        <taxon>Metazoa</taxon>
        <taxon>Chordata</taxon>
        <taxon>Craniata</taxon>
        <taxon>Vertebrata</taxon>
        <taxon>Euteleostomi</taxon>
        <taxon>Amphibia</taxon>
        <taxon>Batrachia</taxon>
        <taxon>Caudata</taxon>
        <taxon>Salamandroidea</taxon>
        <taxon>Salamandridae</taxon>
        <taxon>Pleurodelinae</taxon>
        <taxon>Pleurodeles</taxon>
    </lineage>
</organism>
<dbReference type="Proteomes" id="UP001066276">
    <property type="component" value="Chromosome 8"/>
</dbReference>
<reference evidence="2" key="1">
    <citation type="journal article" date="2022" name="bioRxiv">
        <title>Sequencing and chromosome-scale assembly of the giantPleurodeles waltlgenome.</title>
        <authorList>
            <person name="Brown T."/>
            <person name="Elewa A."/>
            <person name="Iarovenko S."/>
            <person name="Subramanian E."/>
            <person name="Araus A.J."/>
            <person name="Petzold A."/>
            <person name="Susuki M."/>
            <person name="Suzuki K.-i.T."/>
            <person name="Hayashi T."/>
            <person name="Toyoda A."/>
            <person name="Oliveira C."/>
            <person name="Osipova E."/>
            <person name="Leigh N.D."/>
            <person name="Simon A."/>
            <person name="Yun M.H."/>
        </authorList>
    </citation>
    <scope>NUCLEOTIDE SEQUENCE</scope>
    <source>
        <strain evidence="2">20211129_DDA</strain>
        <tissue evidence="2">Liver</tissue>
    </source>
</reference>
<feature type="compositionally biased region" description="Polar residues" evidence="1">
    <location>
        <begin position="19"/>
        <end position="33"/>
    </location>
</feature>
<evidence type="ECO:0000256" key="1">
    <source>
        <dbReference type="SAM" id="MobiDB-lite"/>
    </source>
</evidence>
<gene>
    <name evidence="2" type="ORF">NDU88_002508</name>
</gene>
<accession>A0AAV7NFM4</accession>
<sequence length="162" mass="16571">MPALRQRGPRGEGAPATSAVLTSSSCPAATAQTCGPAGRTGGSLGLSGRARVTPHRGRASHLVLPAPFGVPPVPQRQGSAGGARSRRPQGLTLLPRSAAISARPGVSCCGRHPCFLSRSRPDRRTSARCPIPVLSCRLTSLGAPGSQGSLNRRLSAPSDRVN</sequence>